<protein>
    <submittedName>
        <fullName evidence="1">Uncharacterized protein</fullName>
    </submittedName>
</protein>
<dbReference type="EMBL" id="BARU01013304">
    <property type="protein sequence ID" value="GAH35304.1"/>
    <property type="molecule type" value="Genomic_DNA"/>
</dbReference>
<accession>X1G128</accession>
<comment type="caution">
    <text evidence="1">The sequence shown here is derived from an EMBL/GenBank/DDBJ whole genome shotgun (WGS) entry which is preliminary data.</text>
</comment>
<name>X1G128_9ZZZZ</name>
<dbReference type="AlphaFoldDB" id="X1G128"/>
<reference evidence="1" key="1">
    <citation type="journal article" date="2014" name="Front. Microbiol.">
        <title>High frequency of phylogenetically diverse reductive dehalogenase-homologous genes in deep subseafloor sedimentary metagenomes.</title>
        <authorList>
            <person name="Kawai M."/>
            <person name="Futagami T."/>
            <person name="Toyoda A."/>
            <person name="Takaki Y."/>
            <person name="Nishi S."/>
            <person name="Hori S."/>
            <person name="Arai W."/>
            <person name="Tsubouchi T."/>
            <person name="Morono Y."/>
            <person name="Uchiyama I."/>
            <person name="Ito T."/>
            <person name="Fujiyama A."/>
            <person name="Inagaki F."/>
            <person name="Takami H."/>
        </authorList>
    </citation>
    <scope>NUCLEOTIDE SEQUENCE</scope>
    <source>
        <strain evidence="1">Expedition CK06-06</strain>
    </source>
</reference>
<organism evidence="1">
    <name type="scientific">marine sediment metagenome</name>
    <dbReference type="NCBI Taxonomy" id="412755"/>
    <lineage>
        <taxon>unclassified sequences</taxon>
        <taxon>metagenomes</taxon>
        <taxon>ecological metagenomes</taxon>
    </lineage>
</organism>
<sequence length="67" mass="7348">DNYNNPRNGVQQTLSECSNPFCKKGSAIVNSLLSQILPHKKNVFPITTGLYSKVGEISIATKPTQAW</sequence>
<evidence type="ECO:0000313" key="1">
    <source>
        <dbReference type="EMBL" id="GAH35304.1"/>
    </source>
</evidence>
<gene>
    <name evidence="1" type="ORF">S03H2_24107</name>
</gene>
<feature type="non-terminal residue" evidence="1">
    <location>
        <position position="1"/>
    </location>
</feature>
<proteinExistence type="predicted"/>